<evidence type="ECO:0000256" key="9">
    <source>
        <dbReference type="HAMAP-Rule" id="MF_00916"/>
    </source>
</evidence>
<dbReference type="InterPro" id="IPR017900">
    <property type="entry name" value="4Fe4S_Fe_S_CS"/>
</dbReference>
<dbReference type="PROSITE" id="PS00198">
    <property type="entry name" value="4FE4S_FER_1"/>
    <property type="match status" value="1"/>
</dbReference>
<feature type="binding site" evidence="9">
    <location>
        <position position="204"/>
    </location>
    <ligand>
        <name>[4Fe-4S] cluster</name>
        <dbReference type="ChEBI" id="CHEBI:49883"/>
        <label>1</label>
    </ligand>
</feature>
<keyword evidence="12" id="KW-1185">Reference proteome</keyword>
<feature type="binding site" evidence="9">
    <location>
        <position position="182"/>
    </location>
    <ligand>
        <name>cob(II)alamin</name>
        <dbReference type="ChEBI" id="CHEBI:16304"/>
    </ligand>
</feature>
<proteinExistence type="inferred from homology"/>
<keyword evidence="5 9" id="KW-0671">Queuosine biosynthesis</keyword>
<dbReference type="GO" id="GO:0031419">
    <property type="term" value="F:cobalamin binding"/>
    <property type="evidence" value="ECO:0007669"/>
    <property type="project" value="UniProtKB-KW"/>
</dbReference>
<dbReference type="GO" id="GO:0051539">
    <property type="term" value="F:4 iron, 4 sulfur cluster binding"/>
    <property type="evidence" value="ECO:0007669"/>
    <property type="project" value="UniProtKB-KW"/>
</dbReference>
<comment type="cofactor">
    <cofactor evidence="9">
        <name>[4Fe-4S] cluster</name>
        <dbReference type="ChEBI" id="CHEBI:49883"/>
    </cofactor>
    <text evidence="9">Binds 2 [4Fe-4S] clusters per monomer.</text>
</comment>
<keyword evidence="8 9" id="KW-0411">Iron-sulfur</keyword>
<dbReference type="NCBIfam" id="TIGR00276">
    <property type="entry name" value="tRNA epoxyqueuosine(34) reductase QueG"/>
    <property type="match status" value="1"/>
</dbReference>
<comment type="function">
    <text evidence="9">Catalyzes the conversion of epoxyqueuosine (oQ) to queuosine (Q), which is a hypermodified base found in the wobble positions of tRNA(Asp), tRNA(Asn), tRNA(His) and tRNA(Tyr).</text>
</comment>
<feature type="binding site" evidence="9">
    <location>
        <position position="254"/>
    </location>
    <ligand>
        <name>[4Fe-4S] cluster</name>
        <dbReference type="ChEBI" id="CHEBI:49883"/>
        <label>2</label>
    </ligand>
</feature>
<comment type="cofactor">
    <cofactor evidence="9">
        <name>cob(II)alamin</name>
        <dbReference type="ChEBI" id="CHEBI:16304"/>
    </cofactor>
</comment>
<feature type="binding site" evidence="9">
    <location>
        <position position="207"/>
    </location>
    <ligand>
        <name>[4Fe-4S] cluster</name>
        <dbReference type="ChEBI" id="CHEBI:49883"/>
        <label>1</label>
    </ligand>
</feature>
<keyword evidence="3 9" id="KW-0819">tRNA processing</keyword>
<dbReference type="AlphaFoldDB" id="A0A255XRU7"/>
<dbReference type="PANTHER" id="PTHR30002:SF4">
    <property type="entry name" value="EPOXYQUEUOSINE REDUCTASE"/>
    <property type="match status" value="1"/>
</dbReference>
<feature type="binding site" evidence="9">
    <location>
        <position position="257"/>
    </location>
    <ligand>
        <name>[4Fe-4S] cluster</name>
        <dbReference type="ChEBI" id="CHEBI:49883"/>
        <label>2</label>
    </ligand>
</feature>
<dbReference type="Pfam" id="PF08331">
    <property type="entry name" value="QueG_DUF1730"/>
    <property type="match status" value="1"/>
</dbReference>
<feature type="binding site" evidence="9">
    <location>
        <position position="227"/>
    </location>
    <ligand>
        <name>[4Fe-4S] cluster</name>
        <dbReference type="ChEBI" id="CHEBI:49883"/>
        <label>2</label>
    </ligand>
</feature>
<dbReference type="Pfam" id="PF13484">
    <property type="entry name" value="Fer4_16"/>
    <property type="match status" value="1"/>
</dbReference>
<feature type="binding site" evidence="9">
    <location>
        <position position="236"/>
    </location>
    <ligand>
        <name>tRNA</name>
        <dbReference type="ChEBI" id="CHEBI:17843"/>
    </ligand>
</feature>
<dbReference type="HAMAP" id="MF_00916">
    <property type="entry name" value="QueG"/>
    <property type="match status" value="1"/>
</dbReference>
<dbReference type="GO" id="GO:0046872">
    <property type="term" value="F:metal ion binding"/>
    <property type="evidence" value="ECO:0007669"/>
    <property type="project" value="UniProtKB-KW"/>
</dbReference>
<evidence type="ECO:0000256" key="7">
    <source>
        <dbReference type="ARBA" id="ARBA00023004"/>
    </source>
</evidence>
<evidence type="ECO:0000256" key="8">
    <source>
        <dbReference type="ARBA" id="ARBA00023014"/>
    </source>
</evidence>
<dbReference type="Gene3D" id="3.30.70.20">
    <property type="match status" value="1"/>
</dbReference>
<feature type="binding site" evidence="9">
    <location>
        <begin position="254"/>
        <end position="255"/>
    </location>
    <ligand>
        <name>cob(II)alamin</name>
        <dbReference type="ChEBI" id="CHEBI:16304"/>
    </ligand>
</feature>
<dbReference type="PANTHER" id="PTHR30002">
    <property type="entry name" value="EPOXYQUEUOSINE REDUCTASE"/>
    <property type="match status" value="1"/>
</dbReference>
<keyword evidence="1 9" id="KW-0004">4Fe-4S</keyword>
<keyword evidence="9" id="KW-0846">Cobalamin</keyword>
<feature type="binding site" evidence="9">
    <location>
        <position position="261"/>
    </location>
    <ligand>
        <name>[4Fe-4S] cluster</name>
        <dbReference type="ChEBI" id="CHEBI:49883"/>
        <label>1</label>
    </ligand>
</feature>
<comment type="subunit">
    <text evidence="9">Monomer.</text>
</comment>
<dbReference type="OrthoDB" id="9784571at2"/>
<keyword evidence="7 9" id="KW-0408">Iron</keyword>
<dbReference type="InterPro" id="IPR016024">
    <property type="entry name" value="ARM-type_fold"/>
</dbReference>
<evidence type="ECO:0000313" key="12">
    <source>
        <dbReference type="Proteomes" id="UP000216361"/>
    </source>
</evidence>
<feature type="binding site" evidence="9">
    <location>
        <position position="201"/>
    </location>
    <ligand>
        <name>[4Fe-4S] cluster</name>
        <dbReference type="ChEBI" id="CHEBI:49883"/>
        <label>1</label>
    </ligand>
</feature>
<comment type="subcellular location">
    <subcellularLocation>
        <location evidence="9">Cytoplasm</location>
    </subcellularLocation>
</comment>
<dbReference type="GO" id="GO:0052693">
    <property type="term" value="F:epoxyqueuosine reductase activity"/>
    <property type="evidence" value="ECO:0007669"/>
    <property type="project" value="UniProtKB-UniRule"/>
</dbReference>
<keyword evidence="2 9" id="KW-0963">Cytoplasm</keyword>
<dbReference type="InterPro" id="IPR017896">
    <property type="entry name" value="4Fe4S_Fe-S-bd"/>
</dbReference>
<name>A0A255XRU7_9PROT</name>
<comment type="caution">
    <text evidence="11">The sequence shown here is derived from an EMBL/GenBank/DDBJ whole genome shotgun (WGS) entry which is preliminary data.</text>
</comment>
<dbReference type="InterPro" id="IPR013542">
    <property type="entry name" value="QueG_DUF1730"/>
</dbReference>
<comment type="catalytic activity">
    <reaction evidence="9">
        <text>epoxyqueuosine(34) in tRNA + AH2 = queuosine(34) in tRNA + A + H2O</text>
        <dbReference type="Rhea" id="RHEA:32159"/>
        <dbReference type="Rhea" id="RHEA-COMP:18571"/>
        <dbReference type="Rhea" id="RHEA-COMP:18582"/>
        <dbReference type="ChEBI" id="CHEBI:13193"/>
        <dbReference type="ChEBI" id="CHEBI:15377"/>
        <dbReference type="ChEBI" id="CHEBI:17499"/>
        <dbReference type="ChEBI" id="CHEBI:194431"/>
        <dbReference type="ChEBI" id="CHEBI:194443"/>
        <dbReference type="EC" id="1.17.99.6"/>
    </reaction>
</comment>
<evidence type="ECO:0000256" key="4">
    <source>
        <dbReference type="ARBA" id="ARBA00022723"/>
    </source>
</evidence>
<comment type="caution">
    <text evidence="9">Lacks conserved residue(s) required for the propagation of feature annotation.</text>
</comment>
<dbReference type="EC" id="1.17.99.6" evidence="9"/>
<comment type="similarity">
    <text evidence="9">Belongs to the QueG family.</text>
</comment>
<feature type="binding site" evidence="9">
    <location>
        <position position="147"/>
    </location>
    <ligand>
        <name>cob(II)alamin</name>
        <dbReference type="ChEBI" id="CHEBI:16304"/>
    </ligand>
</feature>
<organism evidence="11 12">
    <name type="scientific">Elstera cyanobacteriorum</name>
    <dbReference type="NCBI Taxonomy" id="2022747"/>
    <lineage>
        <taxon>Bacteria</taxon>
        <taxon>Pseudomonadati</taxon>
        <taxon>Pseudomonadota</taxon>
        <taxon>Alphaproteobacteria</taxon>
        <taxon>Rhodospirillales</taxon>
        <taxon>Rhodospirillaceae</taxon>
        <taxon>Elstera</taxon>
    </lineage>
</organism>
<reference evidence="11 12" key="1">
    <citation type="submission" date="2017-07" db="EMBL/GenBank/DDBJ databases">
        <title>Elstera cyanobacteriorum sp. nov., a novel bacterium isolated from cyanobacterial aggregates in a eutrophic lake.</title>
        <authorList>
            <person name="Cai H."/>
        </authorList>
    </citation>
    <scope>NUCLEOTIDE SEQUENCE [LARGE SCALE GENOMIC DNA]</scope>
    <source>
        <strain evidence="11 12">TH019</strain>
    </source>
</reference>
<feature type="binding site" evidence="9">
    <location>
        <position position="211"/>
    </location>
    <ligand>
        <name>[4Fe-4S] cluster</name>
        <dbReference type="ChEBI" id="CHEBI:49883"/>
        <label>2</label>
    </ligand>
</feature>
<dbReference type="PROSITE" id="PS51379">
    <property type="entry name" value="4FE4S_FER_2"/>
    <property type="match status" value="1"/>
</dbReference>
<dbReference type="GO" id="GO:0005737">
    <property type="term" value="C:cytoplasm"/>
    <property type="evidence" value="ECO:0007669"/>
    <property type="project" value="UniProtKB-SubCell"/>
</dbReference>
<feature type="binding site" evidence="9">
    <location>
        <position position="67"/>
    </location>
    <ligand>
        <name>cob(II)alamin</name>
        <dbReference type="ChEBI" id="CHEBI:16304"/>
    </ligand>
</feature>
<dbReference type="SUPFAM" id="SSF46548">
    <property type="entry name" value="alpha-helical ferredoxin"/>
    <property type="match status" value="1"/>
</dbReference>
<evidence type="ECO:0000259" key="10">
    <source>
        <dbReference type="PROSITE" id="PS51379"/>
    </source>
</evidence>
<gene>
    <name evidence="9 11" type="primary">queG</name>
    <name evidence="11" type="ORF">CHR90_06290</name>
</gene>
<evidence type="ECO:0000256" key="6">
    <source>
        <dbReference type="ARBA" id="ARBA00023002"/>
    </source>
</evidence>
<evidence type="ECO:0000256" key="5">
    <source>
        <dbReference type="ARBA" id="ARBA00022785"/>
    </source>
</evidence>
<dbReference type="EMBL" id="NOXS01000030">
    <property type="protein sequence ID" value="OYQ19727.1"/>
    <property type="molecule type" value="Genomic_DNA"/>
</dbReference>
<dbReference type="Gene3D" id="1.25.10.10">
    <property type="entry name" value="Leucine-rich Repeat Variant"/>
    <property type="match status" value="1"/>
</dbReference>
<evidence type="ECO:0000256" key="3">
    <source>
        <dbReference type="ARBA" id="ARBA00022694"/>
    </source>
</evidence>
<dbReference type="GO" id="GO:0008616">
    <property type="term" value="P:tRNA queuosine(34) biosynthetic process"/>
    <property type="evidence" value="ECO:0007669"/>
    <property type="project" value="UniProtKB-UniRule"/>
</dbReference>
<keyword evidence="9" id="KW-0170">Cobalt</keyword>
<dbReference type="InterPro" id="IPR004453">
    <property type="entry name" value="QueG"/>
</dbReference>
<dbReference type="UniPathway" id="UPA00392"/>
<evidence type="ECO:0000313" key="11">
    <source>
        <dbReference type="EMBL" id="OYQ19727.1"/>
    </source>
</evidence>
<feature type="domain" description="4Fe-4S ferredoxin-type" evidence="10">
    <location>
        <begin position="192"/>
        <end position="221"/>
    </location>
</feature>
<dbReference type="FunFam" id="3.30.70.20:FF:000017">
    <property type="entry name" value="Epoxyqueuosine reductase"/>
    <property type="match status" value="1"/>
</dbReference>
<keyword evidence="4 9" id="KW-0479">Metal-binding</keyword>
<feature type="active site" description="Proton donor" evidence="9">
    <location>
        <position position="147"/>
    </location>
</feature>
<keyword evidence="6 9" id="KW-0560">Oxidoreductase</keyword>
<comment type="pathway">
    <text evidence="9">tRNA modification; tRNA-queuosine biosynthesis.</text>
</comment>
<evidence type="ECO:0000256" key="1">
    <source>
        <dbReference type="ARBA" id="ARBA00022485"/>
    </source>
</evidence>
<dbReference type="SUPFAM" id="SSF48371">
    <property type="entry name" value="ARM repeat"/>
    <property type="match status" value="1"/>
</dbReference>
<dbReference type="Proteomes" id="UP000216361">
    <property type="component" value="Unassembled WGS sequence"/>
</dbReference>
<dbReference type="InterPro" id="IPR011989">
    <property type="entry name" value="ARM-like"/>
</dbReference>
<sequence length="388" mass="42279">MPSSPPSPSPSDHLRARLRAEALALGFDAVGFAPASVPQRAAEGLRMFLAEGRHGDMGWMEAHADRRADPQTLWPDARSILVVGQNYAPAHDPMGLLDQPDRGAISAYARNKDYHDLMKARLRTLAGVAVAEAAKLGLPQEVKLFVDTAPVLEKPLAVQAGLGWQGKHTNMVSRRFGSWLFLGELFLAADLAPETAEPDHCGRCSRCLTVCPTAAFPAPYQLDARRCIAYLTIEHKGVIPAEFRPLIGNRVYGCDDCLAVCPWNKFASATREAAFFPRIELTAPRLADLAELDDADFRALFAGSPIKRIGRARFIRNVLIALGNSGEPRFAPVVEARLSDDSPLVRGMAVWALGRLAPERLAALDGPEEDEGVRAEWALARQNQPVII</sequence>
<evidence type="ECO:0000256" key="2">
    <source>
        <dbReference type="ARBA" id="ARBA00022490"/>
    </source>
</evidence>
<dbReference type="RefSeq" id="WP_094408146.1">
    <property type="nucleotide sequence ID" value="NZ_BMJZ01000006.1"/>
</dbReference>
<accession>A0A255XRU7</accession>
<protein>
    <recommendedName>
        <fullName evidence="9">Epoxyqueuosine reductase</fullName>
        <ecNumber evidence="9">1.17.99.6</ecNumber>
    </recommendedName>
    <alternativeName>
        <fullName evidence="9">Queuosine biosynthesis protein QueG</fullName>
    </alternativeName>
</protein>